<dbReference type="GO" id="GO:0001227">
    <property type="term" value="F:DNA-binding transcription repressor activity, RNA polymerase II-specific"/>
    <property type="evidence" value="ECO:0007669"/>
    <property type="project" value="TreeGrafter"/>
</dbReference>
<dbReference type="PRINTS" id="PR00385">
    <property type="entry name" value="P450"/>
</dbReference>
<dbReference type="Pfam" id="PF13637">
    <property type="entry name" value="Ank_4"/>
    <property type="match status" value="1"/>
</dbReference>
<keyword evidence="14" id="KW-0539">Nucleus</keyword>
<comment type="cofactor">
    <cofactor evidence="15">
        <name>heme</name>
        <dbReference type="ChEBI" id="CHEBI:30413"/>
    </cofactor>
</comment>
<feature type="repeat" description="ANK" evidence="16">
    <location>
        <begin position="1238"/>
        <end position="1270"/>
    </location>
</feature>
<evidence type="ECO:0000256" key="11">
    <source>
        <dbReference type="ARBA" id="ARBA00023015"/>
    </source>
</evidence>
<dbReference type="OrthoDB" id="1470350at2759"/>
<evidence type="ECO:0000256" key="15">
    <source>
        <dbReference type="PIRSR" id="PIRSR602403-1"/>
    </source>
</evidence>
<evidence type="ECO:0000256" key="18">
    <source>
        <dbReference type="SAM" id="MobiDB-lite"/>
    </source>
</evidence>
<keyword evidence="15" id="KW-0349">Heme</keyword>
<dbReference type="InterPro" id="IPR036236">
    <property type="entry name" value="Znf_C2H2_sf"/>
</dbReference>
<feature type="region of interest" description="Disordered" evidence="18">
    <location>
        <begin position="244"/>
        <end position="266"/>
    </location>
</feature>
<keyword evidence="12" id="KW-0560">Oxidoreductase</keyword>
<dbReference type="EMBL" id="CADCXV010000928">
    <property type="protein sequence ID" value="CAB0038839.1"/>
    <property type="molecule type" value="Genomic_DNA"/>
</dbReference>
<evidence type="ECO:0000256" key="5">
    <source>
        <dbReference type="ARBA" id="ARBA00010617"/>
    </source>
</evidence>
<evidence type="ECO:0000256" key="12">
    <source>
        <dbReference type="ARBA" id="ARBA00023033"/>
    </source>
</evidence>
<feature type="compositionally biased region" description="Basic and acidic residues" evidence="18">
    <location>
        <begin position="1445"/>
        <end position="1468"/>
    </location>
</feature>
<dbReference type="SUPFAM" id="SSF48403">
    <property type="entry name" value="Ankyrin repeat"/>
    <property type="match status" value="1"/>
</dbReference>
<keyword evidence="7" id="KW-0677">Repeat</keyword>
<feature type="domain" description="C2H2-type" evidence="20">
    <location>
        <begin position="810"/>
        <end position="838"/>
    </location>
</feature>
<evidence type="ECO:0000256" key="9">
    <source>
        <dbReference type="ARBA" id="ARBA00022833"/>
    </source>
</evidence>
<keyword evidence="22" id="KW-1185">Reference proteome</keyword>
<dbReference type="PROSITE" id="PS50157">
    <property type="entry name" value="ZINC_FINGER_C2H2_2"/>
    <property type="match status" value="12"/>
</dbReference>
<keyword evidence="19" id="KW-0472">Membrane</keyword>
<dbReference type="GO" id="GO:0020037">
    <property type="term" value="F:heme binding"/>
    <property type="evidence" value="ECO:0007669"/>
    <property type="project" value="InterPro"/>
</dbReference>
<dbReference type="SMART" id="SM00248">
    <property type="entry name" value="ANK"/>
    <property type="match status" value="5"/>
</dbReference>
<dbReference type="InterPro" id="IPR002110">
    <property type="entry name" value="Ankyrin_rpt"/>
</dbReference>
<evidence type="ECO:0000313" key="21">
    <source>
        <dbReference type="EMBL" id="CAB0038839.1"/>
    </source>
</evidence>
<evidence type="ECO:0000313" key="22">
    <source>
        <dbReference type="Proteomes" id="UP000479190"/>
    </source>
</evidence>
<dbReference type="PROSITE" id="PS50088">
    <property type="entry name" value="ANK_REPEAT"/>
    <property type="match status" value="3"/>
</dbReference>
<feature type="domain" description="C2H2-type" evidence="20">
    <location>
        <begin position="636"/>
        <end position="664"/>
    </location>
</feature>
<keyword evidence="10 15" id="KW-0408">Iron</keyword>
<evidence type="ECO:0000256" key="16">
    <source>
        <dbReference type="PROSITE-ProRule" id="PRU00023"/>
    </source>
</evidence>
<dbReference type="PROSITE" id="PS00028">
    <property type="entry name" value="ZINC_FINGER_C2H2_1"/>
    <property type="match status" value="11"/>
</dbReference>
<dbReference type="FunFam" id="3.30.160.60:FF:000100">
    <property type="entry name" value="Zinc finger 45-like"/>
    <property type="match status" value="1"/>
</dbReference>
<evidence type="ECO:0000256" key="17">
    <source>
        <dbReference type="PROSITE-ProRule" id="PRU00042"/>
    </source>
</evidence>
<dbReference type="InterPro" id="IPR036770">
    <property type="entry name" value="Ankyrin_rpt-contain_sf"/>
</dbReference>
<feature type="repeat" description="ANK" evidence="16">
    <location>
        <begin position="1312"/>
        <end position="1344"/>
    </location>
</feature>
<feature type="domain" description="C2H2-type" evidence="20">
    <location>
        <begin position="665"/>
        <end position="693"/>
    </location>
</feature>
<evidence type="ECO:0000256" key="1">
    <source>
        <dbReference type="ARBA" id="ARBA00003690"/>
    </source>
</evidence>
<feature type="binding site" description="axial binding residue" evidence="15">
    <location>
        <position position="446"/>
    </location>
    <ligand>
        <name>heme</name>
        <dbReference type="ChEBI" id="CHEBI:30413"/>
    </ligand>
    <ligandPart>
        <name>Fe</name>
        <dbReference type="ChEBI" id="CHEBI:18248"/>
    </ligandPart>
</feature>
<dbReference type="PROSITE" id="PS00086">
    <property type="entry name" value="CYTOCHROME_P450"/>
    <property type="match status" value="1"/>
</dbReference>
<feature type="repeat" description="ANK" evidence="16">
    <location>
        <begin position="1204"/>
        <end position="1232"/>
    </location>
</feature>
<comment type="similarity">
    <text evidence="5">Belongs to the cytochrome P450 family.</text>
</comment>
<evidence type="ECO:0000256" key="4">
    <source>
        <dbReference type="ARBA" id="ARBA00004406"/>
    </source>
</evidence>
<dbReference type="Gene3D" id="1.10.630.10">
    <property type="entry name" value="Cytochrome P450"/>
    <property type="match status" value="1"/>
</dbReference>
<evidence type="ECO:0000256" key="19">
    <source>
        <dbReference type="SAM" id="Phobius"/>
    </source>
</evidence>
<evidence type="ECO:0000256" key="13">
    <source>
        <dbReference type="ARBA" id="ARBA00023163"/>
    </source>
</evidence>
<dbReference type="GO" id="GO:0000978">
    <property type="term" value="F:RNA polymerase II cis-regulatory region sequence-specific DNA binding"/>
    <property type="evidence" value="ECO:0007669"/>
    <property type="project" value="TreeGrafter"/>
</dbReference>
<feature type="domain" description="C2H2-type" evidence="20">
    <location>
        <begin position="723"/>
        <end position="751"/>
    </location>
</feature>
<feature type="domain" description="C2H2-type" evidence="20">
    <location>
        <begin position="578"/>
        <end position="606"/>
    </location>
</feature>
<dbReference type="GO" id="GO:0008270">
    <property type="term" value="F:zinc ion binding"/>
    <property type="evidence" value="ECO:0007669"/>
    <property type="project" value="UniProtKB-KW"/>
</dbReference>
<feature type="domain" description="C2H2-type" evidence="20">
    <location>
        <begin position="607"/>
        <end position="635"/>
    </location>
</feature>
<accession>A0A6H5IN75</accession>
<dbReference type="InterPro" id="IPR002403">
    <property type="entry name" value="Cyt_P450_E_grp-IV"/>
</dbReference>
<dbReference type="FunFam" id="3.30.160.60:FF:000688">
    <property type="entry name" value="zinc finger protein 197 isoform X1"/>
    <property type="match status" value="2"/>
</dbReference>
<proteinExistence type="inferred from homology"/>
<dbReference type="GO" id="GO:0016705">
    <property type="term" value="F:oxidoreductase activity, acting on paired donors, with incorporation or reduction of molecular oxygen"/>
    <property type="evidence" value="ECO:0007669"/>
    <property type="project" value="InterPro"/>
</dbReference>
<dbReference type="InterPro" id="IPR017972">
    <property type="entry name" value="Cyt_P450_CS"/>
</dbReference>
<feature type="domain" description="C2H2-type" evidence="20">
    <location>
        <begin position="781"/>
        <end position="809"/>
    </location>
</feature>
<dbReference type="GO" id="GO:0005654">
    <property type="term" value="C:nucleoplasm"/>
    <property type="evidence" value="ECO:0007669"/>
    <property type="project" value="TreeGrafter"/>
</dbReference>
<dbReference type="SMART" id="SM00355">
    <property type="entry name" value="ZnF_C2H2"/>
    <property type="match status" value="12"/>
</dbReference>
<dbReference type="InterPro" id="IPR001128">
    <property type="entry name" value="Cyt_P450"/>
</dbReference>
<dbReference type="Pfam" id="PF00096">
    <property type="entry name" value="zf-C2H2"/>
    <property type="match status" value="9"/>
</dbReference>
<organism evidence="21 22">
    <name type="scientific">Trichogramma brassicae</name>
    <dbReference type="NCBI Taxonomy" id="86971"/>
    <lineage>
        <taxon>Eukaryota</taxon>
        <taxon>Metazoa</taxon>
        <taxon>Ecdysozoa</taxon>
        <taxon>Arthropoda</taxon>
        <taxon>Hexapoda</taxon>
        <taxon>Insecta</taxon>
        <taxon>Pterygota</taxon>
        <taxon>Neoptera</taxon>
        <taxon>Endopterygota</taxon>
        <taxon>Hymenoptera</taxon>
        <taxon>Apocrita</taxon>
        <taxon>Proctotrupomorpha</taxon>
        <taxon>Chalcidoidea</taxon>
        <taxon>Trichogrammatidae</taxon>
        <taxon>Trichogramma</taxon>
    </lineage>
</organism>
<dbReference type="SUPFAM" id="SSF48264">
    <property type="entry name" value="Cytochrome P450"/>
    <property type="match status" value="1"/>
</dbReference>
<keyword evidence="8 17" id="KW-0863">Zinc-finger</keyword>
<dbReference type="Pfam" id="PF00067">
    <property type="entry name" value="p450"/>
    <property type="match status" value="1"/>
</dbReference>
<feature type="transmembrane region" description="Helical" evidence="19">
    <location>
        <begin position="20"/>
        <end position="36"/>
    </location>
</feature>
<keyword evidence="16" id="KW-0040">ANK repeat</keyword>
<keyword evidence="12" id="KW-0503">Monooxygenase</keyword>
<feature type="domain" description="C2H2-type" evidence="20">
    <location>
        <begin position="694"/>
        <end position="722"/>
    </location>
</feature>
<feature type="domain" description="C2H2-type" evidence="20">
    <location>
        <begin position="865"/>
        <end position="893"/>
    </location>
</feature>
<evidence type="ECO:0000256" key="3">
    <source>
        <dbReference type="ARBA" id="ARBA00004174"/>
    </source>
</evidence>
<dbReference type="CDD" id="cd20628">
    <property type="entry name" value="CYP4"/>
    <property type="match status" value="1"/>
</dbReference>
<name>A0A6H5IN75_9HYME</name>
<reference evidence="21 22" key="1">
    <citation type="submission" date="2020-02" db="EMBL/GenBank/DDBJ databases">
        <authorList>
            <person name="Ferguson B K."/>
        </authorList>
    </citation>
    <scope>NUCLEOTIDE SEQUENCE [LARGE SCALE GENOMIC DNA]</scope>
</reference>
<evidence type="ECO:0000256" key="14">
    <source>
        <dbReference type="ARBA" id="ARBA00023242"/>
    </source>
</evidence>
<dbReference type="Gene3D" id="1.25.40.20">
    <property type="entry name" value="Ankyrin repeat-containing domain"/>
    <property type="match status" value="2"/>
</dbReference>
<dbReference type="InterPro" id="IPR013087">
    <property type="entry name" value="Znf_C2H2_type"/>
</dbReference>
<dbReference type="Proteomes" id="UP000479190">
    <property type="component" value="Unassembled WGS sequence"/>
</dbReference>
<keyword evidence="11" id="KW-0805">Transcription regulation</keyword>
<gene>
    <name evidence="21" type="ORF">TBRA_LOCUS10606</name>
</gene>
<dbReference type="GO" id="GO:0004497">
    <property type="term" value="F:monooxygenase activity"/>
    <property type="evidence" value="ECO:0007669"/>
    <property type="project" value="UniProtKB-KW"/>
</dbReference>
<dbReference type="Gene3D" id="3.30.160.60">
    <property type="entry name" value="Classic Zinc Finger"/>
    <property type="match status" value="11"/>
</dbReference>
<dbReference type="FunFam" id="3.30.160.60:FF:000446">
    <property type="entry name" value="Zinc finger protein"/>
    <property type="match status" value="1"/>
</dbReference>
<keyword evidence="6 15" id="KW-0479">Metal-binding</keyword>
<evidence type="ECO:0000256" key="2">
    <source>
        <dbReference type="ARBA" id="ARBA00004123"/>
    </source>
</evidence>
<dbReference type="GO" id="GO:0005506">
    <property type="term" value="F:iron ion binding"/>
    <property type="evidence" value="ECO:0007669"/>
    <property type="project" value="InterPro"/>
</dbReference>
<feature type="domain" description="C2H2-type" evidence="20">
    <location>
        <begin position="894"/>
        <end position="922"/>
    </location>
</feature>
<feature type="region of interest" description="Disordered" evidence="18">
    <location>
        <begin position="1419"/>
        <end position="1486"/>
    </location>
</feature>
<dbReference type="InterPro" id="IPR036396">
    <property type="entry name" value="Cyt_P450_sf"/>
</dbReference>
<dbReference type="PROSITE" id="PS50297">
    <property type="entry name" value="ANK_REP_REGION"/>
    <property type="match status" value="2"/>
</dbReference>
<keyword evidence="13" id="KW-0804">Transcription</keyword>
<dbReference type="PANTHER" id="PTHR24399">
    <property type="entry name" value="ZINC FINGER AND BTB DOMAIN-CONTAINING"/>
    <property type="match status" value="1"/>
</dbReference>
<comment type="subcellular location">
    <subcellularLocation>
        <location evidence="4">Endoplasmic reticulum membrane</location>
        <topology evidence="4">Peripheral membrane protein</topology>
    </subcellularLocation>
    <subcellularLocation>
        <location evidence="3">Microsome membrane</location>
        <topology evidence="3">Peripheral membrane protein</topology>
    </subcellularLocation>
    <subcellularLocation>
        <location evidence="2">Nucleus</location>
    </subcellularLocation>
</comment>
<evidence type="ECO:0000256" key="8">
    <source>
        <dbReference type="ARBA" id="ARBA00022771"/>
    </source>
</evidence>
<sequence length="1486" mass="170714">MVAVTKICASFEWDRNAQELWIYVGLIALLLAAYLFKRHIRIFWTVLKLHGPPIYPFIGNANWLYRKDILEVMAYKAYKDYGSIARFWITLIPYVVLLEPEDIQVVLSSSKNTKKIVFYRLLDNFLGKGLITSEVDTWRTHRRVLQPAFHLSVLQKFVDSFSECADRLSSKLAKCAGRELDVTRFVNDAVYEILNGIGQMVVPYRLIHPWLLVDWIYRLTTTGRQEKKQSQDLTAACQRMIDELRRKKQSSSSSESGSPTLENEKEKKTSLLEYMLEQSEKNPEGFGDEDIINECCTFMLAGQDSVGTATAMSLFLLAKHTEWQDKCRAELDQIFATGSGGGDPARPATMQDLKAMRTLEWCIKEALRLYPSVPLFARTLGEEVTVAGKHVIPAGCGVIILPYTTHRLPHHFPEPHSYRPERFSPENSEKRHPYAYLPFSAGPRNCIGNKFAILEMKAMISSILRKCKLGTIEGKTEVKPKFRLTVRASGGLWLQHSSSVQVIILSGIFRLTLRAPRAVFSLLQEDFCAVTLGGGSLIGSHFRGGGGGAIIPTHTSTHAGSTRLTDEQLTVHEGRKDYACDKCDKKFGTKSDSLKHQQIVHEGRKDYACDKCDKKFGTKSDSLKHQQIVHEGRKDYACDKCDKKFGYNSHLLVHQRTVHEGRKDYACNNCEKMFGKKSNLLTHQRIVHEGRKDYACDNCEKKFGKKSSLLMHQRIVHEGRKDYACDNCEKKFGKKSSLLMHIKTVHESCKDYACYACDKKFGQKSKLLTHQRTVHEGRKDYACNNCEKIFGKKSNLLTHQRIVHEGRKDYACDNCEKKFGKKSSLLMHIKTVHENCKDYACDKKFGQKSKLLTHQRTIHEGHKNYACDKCEKKFGEKSTLIRHQRTVHENCKDFACDKCEKMFGRKSNLLNHQKIIHEGRKDYKCDECEQKFGHKWISFSCSTAYIQYIRNESGDRRVAVVRRSRYYPLEKLRKWTGIRFRRGEARQVTTRWSRAAVQRDSPPLRIKFNLYSAARPREGYFHLSHYVKIILSDFERIEILCRSGEMIPRDRITMAQDAQRYLRKLEIMRREVDWQVEKERRIFISRLYDLIDAWTEQAVISKRQKTQLDFSIELQDILQPKELDEILIDSLKSKTESVVRVFIQFVIETGYKDEPELNEDCGPLVRRATPLHHAARGRSGFRRALVPDLFDIYQRYDVNYIDESGLTHFHVACMSGCADVVEKFLEHGQDPNCIWRETGDSPLHMASTYGYMSIVHMLLRSGADPNWANKRGSTPLHVISQCSHKGLDMAIWLSEASHDKYHPVRFDAQDEVGNTALHLALRCGSTDLFGWLLRRITKPNLVDVEGWTPLHVICDREDEHHCDEDEDIDDFSLFFCSRYEITLVNLFLELHGDEVQVDARDAFGNTALHVALVRKRPGRGRAAAEERRRSESGQRPGRDASALDLPERPHGSPDEEAVRVLRREESARGRRRLGPRGPDSPAMGRG</sequence>
<evidence type="ECO:0000256" key="10">
    <source>
        <dbReference type="ARBA" id="ARBA00023004"/>
    </source>
</evidence>
<dbReference type="PANTHER" id="PTHR24399:SF23">
    <property type="entry name" value="C2H2-TYPE DOMAIN-CONTAINING PROTEIN"/>
    <property type="match status" value="1"/>
</dbReference>
<keyword evidence="19" id="KW-1133">Transmembrane helix</keyword>
<protein>
    <recommendedName>
        <fullName evidence="20">C2H2-type domain-containing protein</fullName>
    </recommendedName>
</protein>
<feature type="compositionally biased region" description="Basic and acidic residues" evidence="18">
    <location>
        <begin position="1422"/>
        <end position="1438"/>
    </location>
</feature>
<keyword evidence="9" id="KW-0862">Zinc</keyword>
<feature type="domain" description="C2H2-type" evidence="20">
    <location>
        <begin position="752"/>
        <end position="780"/>
    </location>
</feature>
<evidence type="ECO:0000259" key="20">
    <source>
        <dbReference type="PROSITE" id="PS50157"/>
    </source>
</evidence>
<dbReference type="PRINTS" id="PR00465">
    <property type="entry name" value="EP450IV"/>
</dbReference>
<dbReference type="GO" id="GO:0005789">
    <property type="term" value="C:endoplasmic reticulum membrane"/>
    <property type="evidence" value="ECO:0007669"/>
    <property type="project" value="UniProtKB-SubCell"/>
</dbReference>
<feature type="domain" description="C2H2-type" evidence="20">
    <location>
        <begin position="841"/>
        <end position="864"/>
    </location>
</feature>
<keyword evidence="19" id="KW-0812">Transmembrane</keyword>
<dbReference type="GO" id="GO:0030674">
    <property type="term" value="F:protein-macromolecule adaptor activity"/>
    <property type="evidence" value="ECO:0007669"/>
    <property type="project" value="UniProtKB-ARBA"/>
</dbReference>
<comment type="function">
    <text evidence="1">May be involved in the metabolism of insect hormones and in the breakdown of synthetic insecticides.</text>
</comment>
<dbReference type="Pfam" id="PF00023">
    <property type="entry name" value="Ank"/>
    <property type="match status" value="1"/>
</dbReference>
<dbReference type="SUPFAM" id="SSF57667">
    <property type="entry name" value="beta-beta-alpha zinc fingers"/>
    <property type="match status" value="7"/>
</dbReference>
<evidence type="ECO:0000256" key="6">
    <source>
        <dbReference type="ARBA" id="ARBA00022723"/>
    </source>
</evidence>
<evidence type="ECO:0000256" key="7">
    <source>
        <dbReference type="ARBA" id="ARBA00022737"/>
    </source>
</evidence>